<keyword evidence="2" id="KW-0472">Membrane</keyword>
<gene>
    <name evidence="5" type="ORF">CVU76_00095</name>
</gene>
<dbReference type="Pfam" id="PF26449">
    <property type="entry name" value="DUF8128"/>
    <property type="match status" value="1"/>
</dbReference>
<organism evidence="5 6">
    <name type="scientific">Candidatus Dojkabacteria bacterium HGW-Dojkabacteria-1</name>
    <dbReference type="NCBI Taxonomy" id="2013761"/>
    <lineage>
        <taxon>Bacteria</taxon>
        <taxon>Candidatus Dojkabacteria</taxon>
    </lineage>
</organism>
<feature type="transmembrane region" description="Helical" evidence="2">
    <location>
        <begin position="43"/>
        <end position="65"/>
    </location>
</feature>
<keyword evidence="2" id="KW-0812">Transmembrane</keyword>
<evidence type="ECO:0000259" key="3">
    <source>
        <dbReference type="Pfam" id="PF01935"/>
    </source>
</evidence>
<evidence type="ECO:0008006" key="7">
    <source>
        <dbReference type="Google" id="ProtNLM"/>
    </source>
</evidence>
<evidence type="ECO:0000259" key="4">
    <source>
        <dbReference type="Pfam" id="PF26449"/>
    </source>
</evidence>
<dbReference type="InterPro" id="IPR002789">
    <property type="entry name" value="HerA_central"/>
</dbReference>
<dbReference type="Proteomes" id="UP000233417">
    <property type="component" value="Unassembled WGS sequence"/>
</dbReference>
<dbReference type="Gene3D" id="3.40.50.300">
    <property type="entry name" value="P-loop containing nucleotide triphosphate hydrolases"/>
    <property type="match status" value="2"/>
</dbReference>
<keyword evidence="2" id="KW-1133">Transmembrane helix</keyword>
<dbReference type="InterPro" id="IPR058441">
    <property type="entry name" value="DUF8128"/>
</dbReference>
<accession>A0A2N2F2P4</accession>
<reference evidence="5 6" key="1">
    <citation type="journal article" date="2017" name="ISME J.">
        <title>Potential for microbial H2 and metal transformations associated with novel bacteria and archaea in deep terrestrial subsurface sediments.</title>
        <authorList>
            <person name="Hernsdorf A.W."/>
            <person name="Amano Y."/>
            <person name="Miyakawa K."/>
            <person name="Ise K."/>
            <person name="Suzuki Y."/>
            <person name="Anantharaman K."/>
            <person name="Probst A."/>
            <person name="Burstein D."/>
            <person name="Thomas B.C."/>
            <person name="Banfield J.F."/>
        </authorList>
    </citation>
    <scope>NUCLEOTIDE SEQUENCE [LARGE SCALE GENOMIC DNA]</scope>
    <source>
        <strain evidence="5">HGW-Dojkabacteria-1</strain>
    </source>
</reference>
<evidence type="ECO:0000256" key="2">
    <source>
        <dbReference type="SAM" id="Phobius"/>
    </source>
</evidence>
<feature type="region of interest" description="Disordered" evidence="1">
    <location>
        <begin position="821"/>
        <end position="840"/>
    </location>
</feature>
<name>A0A2N2F2P4_9BACT</name>
<protein>
    <recommendedName>
        <fullName evidence="7">Type IV secretion system coupling protein TraD DNA-binding domain-containing protein</fullName>
    </recommendedName>
</protein>
<evidence type="ECO:0000256" key="1">
    <source>
        <dbReference type="SAM" id="MobiDB-lite"/>
    </source>
</evidence>
<proteinExistence type="predicted"/>
<dbReference type="InterPro" id="IPR051162">
    <property type="entry name" value="T4SS_component"/>
</dbReference>
<dbReference type="SUPFAM" id="SSF52540">
    <property type="entry name" value="P-loop containing nucleoside triphosphate hydrolases"/>
    <property type="match status" value="1"/>
</dbReference>
<evidence type="ECO:0000313" key="6">
    <source>
        <dbReference type="Proteomes" id="UP000233417"/>
    </source>
</evidence>
<comment type="caution">
    <text evidence="5">The sequence shown here is derived from an EMBL/GenBank/DDBJ whole genome shotgun (WGS) entry which is preliminary data.</text>
</comment>
<dbReference type="InterPro" id="IPR027417">
    <property type="entry name" value="P-loop_NTPase"/>
</dbReference>
<dbReference type="Pfam" id="PF01935">
    <property type="entry name" value="DUF87"/>
    <property type="match status" value="1"/>
</dbReference>
<dbReference type="EMBL" id="PHAO01000001">
    <property type="protein sequence ID" value="PKN02433.1"/>
    <property type="molecule type" value="Genomic_DNA"/>
</dbReference>
<sequence length="840" mass="95333">MKSYTLAQIGPMPSNRDDEVIIADPKQYPKDTYGEMTGSGFTFPWGILVLLVLIAGLGAFAFFRIRKKLQKKDRNDKAKDWTLYEVRVPRGNETEVGVAEKMFANLVGIGGKGKGFAEKFTVSNSISFEIMALPGEIKFYVYSPKKLGDLVEKQILGSYQDADVKKVDDYNIFGDNSKVAFTRLALDDDSYNPIKVSEDFTGDPLANILSTLSKMSEGEGAMIQVVISPSDSKWQKNGASFVKKVENNNSDPEKKKINVSQEKLQGISKKVSKNGFNTDIRIVTTASDESLANMHLDNIVGAFDQFSNPGINRFKKISIKGKEQEKEFMLDVVYRRSSIEQVSILNVEELATIYHFPNKEITTPNINWLLAREIPADNVISSDIKSKDTVWVGNNVFRDKVKAICFQREDRRRHSYILGQTGTGKSWLMTRMIIQDIYNGDGVCFIDPHGQTAEMILERIPPERVEDVIYFNAADFERPFGLNIMEYYNEQHMHQIVNSFIALLIRLFDPHNQGYVGPMMQQAVRNAMLTAMSEKGSTLIEVVRILQDEKWVQEKWLPIIKDELVRRYWVDQVAKTDQKTKSESLGYFISKFDKFTTNLAIRNVIGQSQSSFDFREVMDGGKILIVNLAKGLLGEENMSFLGLLLVQKMLAAALSRENISEDQRKDFFFYADEFQNFATDEFTSILSEARKYKLNLTLAHQYIGQLPENIKGAVFGNVGSLFIARCGTDDGNFLEPQFESYVKATDLINQGMGHYYVKMLNNGSYPSPFSLDTRYGPKFPESGFDMKSNTEVARIIKQMSRLKYGRDVNIVNLDINRRSDLDKKVEEKPQSPSPFPPINF</sequence>
<dbReference type="AlphaFoldDB" id="A0A2N2F2P4"/>
<feature type="domain" description="DUF8128" evidence="4">
    <location>
        <begin position="79"/>
        <end position="368"/>
    </location>
</feature>
<feature type="domain" description="Helicase HerA central" evidence="3">
    <location>
        <begin position="401"/>
        <end position="630"/>
    </location>
</feature>
<dbReference type="PANTHER" id="PTHR30121">
    <property type="entry name" value="UNCHARACTERIZED PROTEIN YJGR-RELATED"/>
    <property type="match status" value="1"/>
</dbReference>
<feature type="compositionally biased region" description="Pro residues" evidence="1">
    <location>
        <begin position="831"/>
        <end position="840"/>
    </location>
</feature>
<dbReference type="PANTHER" id="PTHR30121:SF11">
    <property type="entry name" value="AAA+ ATPASE DOMAIN-CONTAINING PROTEIN"/>
    <property type="match status" value="1"/>
</dbReference>
<evidence type="ECO:0000313" key="5">
    <source>
        <dbReference type="EMBL" id="PKN02433.1"/>
    </source>
</evidence>